<keyword evidence="2" id="KW-0808">Transferase</keyword>
<proteinExistence type="predicted"/>
<protein>
    <recommendedName>
        <fullName evidence="1">UDP-N-acetylglucosamine diphosphorylase</fullName>
        <ecNumber evidence="1">2.7.7.23</ecNumber>
    </recommendedName>
</protein>
<dbReference type="SUPFAM" id="SSF53448">
    <property type="entry name" value="Nucleotide-diphospho-sugar transferases"/>
    <property type="match status" value="1"/>
</dbReference>
<comment type="catalytic activity">
    <reaction evidence="4">
        <text>N-acetyl-alpha-D-glucosamine 1-phosphate + UTP + H(+) = UDP-N-acetyl-alpha-D-glucosamine + diphosphate</text>
        <dbReference type="Rhea" id="RHEA:13509"/>
        <dbReference type="ChEBI" id="CHEBI:15378"/>
        <dbReference type="ChEBI" id="CHEBI:33019"/>
        <dbReference type="ChEBI" id="CHEBI:46398"/>
        <dbReference type="ChEBI" id="CHEBI:57705"/>
        <dbReference type="ChEBI" id="CHEBI:57776"/>
        <dbReference type="EC" id="2.7.7.23"/>
    </reaction>
</comment>
<name>A0A382RMA0_9ZZZZ</name>
<feature type="domain" description="MobA-like NTP transferase" evidence="5">
    <location>
        <begin position="4"/>
        <end position="142"/>
    </location>
</feature>
<organism evidence="6">
    <name type="scientific">marine metagenome</name>
    <dbReference type="NCBI Taxonomy" id="408172"/>
    <lineage>
        <taxon>unclassified sequences</taxon>
        <taxon>metagenomes</taxon>
        <taxon>ecological metagenomes</taxon>
    </lineage>
</organism>
<dbReference type="CDD" id="cd02540">
    <property type="entry name" value="GT2_GlmU_N_bac"/>
    <property type="match status" value="1"/>
</dbReference>
<evidence type="ECO:0000313" key="6">
    <source>
        <dbReference type="EMBL" id="SVC98540.1"/>
    </source>
</evidence>
<dbReference type="InterPro" id="IPR050065">
    <property type="entry name" value="GlmU-like"/>
</dbReference>
<dbReference type="InterPro" id="IPR025877">
    <property type="entry name" value="MobA-like_NTP_Trfase"/>
</dbReference>
<dbReference type="PANTHER" id="PTHR43584">
    <property type="entry name" value="NUCLEOTIDYL TRANSFERASE"/>
    <property type="match status" value="1"/>
</dbReference>
<accession>A0A382RMA0</accession>
<gene>
    <name evidence="6" type="ORF">METZ01_LOCUS351394</name>
</gene>
<dbReference type="InterPro" id="IPR029044">
    <property type="entry name" value="Nucleotide-diphossugar_trans"/>
</dbReference>
<sequence length="175" mass="19142">MTKAVILAAGKGVRMKSEQPKVLQDILGAPILSHVLTSVREAGISDIIVVVGFEADRVREEIGSDVTYVEQRERLGTGHALLCCKKALAGHDGEVLVLTGDAPLVRAETIRDLLELHRKKGAQATLLSAELEDPTGYGRVLRNESGEMTRIVEHLDASEEERRVQEVNSAEYVFD</sequence>
<reference evidence="6" key="1">
    <citation type="submission" date="2018-05" db="EMBL/GenBank/DDBJ databases">
        <authorList>
            <person name="Lanie J.A."/>
            <person name="Ng W.-L."/>
            <person name="Kazmierczak K.M."/>
            <person name="Andrzejewski T.M."/>
            <person name="Davidsen T.M."/>
            <person name="Wayne K.J."/>
            <person name="Tettelin H."/>
            <person name="Glass J.I."/>
            <person name="Rusch D."/>
            <person name="Podicherti R."/>
            <person name="Tsui H.-C.T."/>
            <person name="Winkler M.E."/>
        </authorList>
    </citation>
    <scope>NUCLEOTIDE SEQUENCE</scope>
</reference>
<dbReference type="GO" id="GO:0003977">
    <property type="term" value="F:UDP-N-acetylglucosamine diphosphorylase activity"/>
    <property type="evidence" value="ECO:0007669"/>
    <property type="project" value="UniProtKB-EC"/>
</dbReference>
<dbReference type="Pfam" id="PF12804">
    <property type="entry name" value="NTP_transf_3"/>
    <property type="match status" value="1"/>
</dbReference>
<dbReference type="EC" id="2.7.7.23" evidence="1"/>
<dbReference type="Gene3D" id="3.90.550.10">
    <property type="entry name" value="Spore Coat Polysaccharide Biosynthesis Protein SpsA, Chain A"/>
    <property type="match status" value="1"/>
</dbReference>
<dbReference type="PANTHER" id="PTHR43584:SF3">
    <property type="entry name" value="BIFUNCTIONAL PROTEIN GLMU"/>
    <property type="match status" value="1"/>
</dbReference>
<keyword evidence="3" id="KW-0548">Nucleotidyltransferase</keyword>
<evidence type="ECO:0000256" key="1">
    <source>
        <dbReference type="ARBA" id="ARBA00012457"/>
    </source>
</evidence>
<evidence type="ECO:0000256" key="4">
    <source>
        <dbReference type="ARBA" id="ARBA00048493"/>
    </source>
</evidence>
<evidence type="ECO:0000256" key="2">
    <source>
        <dbReference type="ARBA" id="ARBA00022679"/>
    </source>
</evidence>
<feature type="non-terminal residue" evidence="6">
    <location>
        <position position="175"/>
    </location>
</feature>
<dbReference type="EMBL" id="UINC01122617">
    <property type="protein sequence ID" value="SVC98540.1"/>
    <property type="molecule type" value="Genomic_DNA"/>
</dbReference>
<evidence type="ECO:0000259" key="5">
    <source>
        <dbReference type="Pfam" id="PF12804"/>
    </source>
</evidence>
<evidence type="ECO:0000256" key="3">
    <source>
        <dbReference type="ARBA" id="ARBA00022695"/>
    </source>
</evidence>
<dbReference type="AlphaFoldDB" id="A0A382RMA0"/>